<evidence type="ECO:0000313" key="2">
    <source>
        <dbReference type="Proteomes" id="UP000245341"/>
    </source>
</evidence>
<dbReference type="Gene3D" id="3.30.200.20">
    <property type="entry name" value="Phosphorylase Kinase, domain 1"/>
    <property type="match status" value="1"/>
</dbReference>
<accession>A0A7F8Q8T3</accession>
<feature type="region of interest" description="Disordered" evidence="1">
    <location>
        <begin position="88"/>
        <end position="110"/>
    </location>
</feature>
<sequence length="232" mass="25057">MVIGPGWWQSVGMATPGSPRASGAGAGTSARALPRAGSGRARLPAGLEARGPARPQERAGGASRGLAAGETRGRASPLSFPVLGVGWSGTSAPHSPPAPPRRWRSCRRGERRSLPARAGPCFREVMPPRRSEKYKLPVPLPEGKVLDDMEGKQWMLGKMIGSGGFGLIYLGWTSVRFFFNVSNQVILDENASVERHPLKARNIYRCNVIPSNEACGPSLALYDNRRIFWQKS</sequence>
<dbReference type="OrthoDB" id="9944194at2759"/>
<dbReference type="GeneID" id="115938303"/>
<evidence type="ECO:0000256" key="1">
    <source>
        <dbReference type="SAM" id="MobiDB-lite"/>
    </source>
</evidence>
<proteinExistence type="predicted"/>
<reference evidence="3" key="1">
    <citation type="submission" date="2025-08" db="UniProtKB">
        <authorList>
            <consortium name="RefSeq"/>
        </authorList>
    </citation>
    <scope>IDENTIFICATION</scope>
    <source>
        <tissue evidence="3">Liver</tissue>
    </source>
</reference>
<organism evidence="2 3">
    <name type="scientific">Leptonychotes weddellii</name>
    <name type="common">Weddell seal</name>
    <name type="synonym">Otaria weddellii</name>
    <dbReference type="NCBI Taxonomy" id="9713"/>
    <lineage>
        <taxon>Eukaryota</taxon>
        <taxon>Metazoa</taxon>
        <taxon>Chordata</taxon>
        <taxon>Craniata</taxon>
        <taxon>Vertebrata</taxon>
        <taxon>Euteleostomi</taxon>
        <taxon>Mammalia</taxon>
        <taxon>Eutheria</taxon>
        <taxon>Laurasiatheria</taxon>
        <taxon>Carnivora</taxon>
        <taxon>Caniformia</taxon>
        <taxon>Pinnipedia</taxon>
        <taxon>Phocidae</taxon>
        <taxon>Monachinae</taxon>
        <taxon>Lobodontini</taxon>
        <taxon>Leptonychotes</taxon>
    </lineage>
</organism>
<keyword evidence="2" id="KW-1185">Reference proteome</keyword>
<dbReference type="RefSeq" id="XP_030877665.1">
    <property type="nucleotide sequence ID" value="XM_031021805.1"/>
</dbReference>
<feature type="region of interest" description="Disordered" evidence="1">
    <location>
        <begin position="1"/>
        <end position="73"/>
    </location>
</feature>
<protein>
    <submittedName>
        <fullName evidence="3">Uncharacterized protein LOC115938303</fullName>
    </submittedName>
</protein>
<name>A0A7F8Q8T3_LEPWE</name>
<dbReference type="KEGG" id="lww:115938303"/>
<feature type="compositionally biased region" description="Low complexity" evidence="1">
    <location>
        <begin position="58"/>
        <end position="69"/>
    </location>
</feature>
<gene>
    <name evidence="3" type="primary">LOC115938303</name>
</gene>
<dbReference type="AlphaFoldDB" id="A0A7F8Q8T3"/>
<feature type="compositionally biased region" description="Low complexity" evidence="1">
    <location>
        <begin position="14"/>
        <end position="32"/>
    </location>
</feature>
<evidence type="ECO:0000313" key="3">
    <source>
        <dbReference type="RefSeq" id="XP_030877665.1"/>
    </source>
</evidence>
<dbReference type="Proteomes" id="UP000245341">
    <property type="component" value="Unplaced"/>
</dbReference>